<dbReference type="RefSeq" id="WP_005640664.1">
    <property type="nucleotide sequence ID" value="NZ_CABFLI010000021.1"/>
</dbReference>
<dbReference type="Pfam" id="PF10109">
    <property type="entry name" value="Phage_TAC_7"/>
    <property type="match status" value="1"/>
</dbReference>
<evidence type="ECO:0008006" key="3">
    <source>
        <dbReference type="Google" id="ProtNLM"/>
    </source>
</evidence>
<organism evidence="1 2">
    <name type="scientific">Haemophilus parainfluenzae</name>
    <dbReference type="NCBI Taxonomy" id="729"/>
    <lineage>
        <taxon>Bacteria</taxon>
        <taxon>Pseudomonadati</taxon>
        <taxon>Pseudomonadota</taxon>
        <taxon>Gammaproteobacteria</taxon>
        <taxon>Pasteurellales</taxon>
        <taxon>Pasteurellaceae</taxon>
        <taxon>Haemophilus</taxon>
    </lineage>
</organism>
<accession>A0A377JKZ0</accession>
<dbReference type="AlphaFoldDB" id="A0A377JKZ0"/>
<protein>
    <recommendedName>
        <fullName evidence="3">Phage tail assembly protein</fullName>
    </recommendedName>
</protein>
<evidence type="ECO:0000313" key="1">
    <source>
        <dbReference type="EMBL" id="STP05665.1"/>
    </source>
</evidence>
<dbReference type="Proteomes" id="UP000254186">
    <property type="component" value="Unassembled WGS sequence"/>
</dbReference>
<dbReference type="InterPro" id="IPR019289">
    <property type="entry name" value="Phage_tail_E/E"/>
</dbReference>
<gene>
    <name evidence="1" type="ORF">NCTC10672_01632</name>
</gene>
<dbReference type="EMBL" id="UGHY01000002">
    <property type="protein sequence ID" value="STP05665.1"/>
    <property type="molecule type" value="Genomic_DNA"/>
</dbReference>
<name>A0A377JKZ0_HAEPA</name>
<proteinExistence type="predicted"/>
<reference evidence="1 2" key="1">
    <citation type="submission" date="2018-06" db="EMBL/GenBank/DDBJ databases">
        <authorList>
            <consortium name="Pathogen Informatics"/>
            <person name="Doyle S."/>
        </authorList>
    </citation>
    <scope>NUCLEOTIDE SEQUENCE [LARGE SCALE GENOMIC DNA]</scope>
    <source>
        <strain evidence="1 2">NCTC10672</strain>
    </source>
</reference>
<evidence type="ECO:0000313" key="2">
    <source>
        <dbReference type="Proteomes" id="UP000254186"/>
    </source>
</evidence>
<sequence>MSQKVDAVRTTIKLSSPVQLPDGTTLEELKVREPLVKDFRTASQQGKTNEDREIIVAALCCGLVLEDMDLIKWKDYVQVQRFLFGSDDTDGDVK</sequence>